<accession>A0A5A5TGZ1</accession>
<evidence type="ECO:0000256" key="2">
    <source>
        <dbReference type="ARBA" id="ARBA00006161"/>
    </source>
</evidence>
<dbReference type="GO" id="GO:0051607">
    <property type="term" value="P:defense response to virus"/>
    <property type="evidence" value="ECO:0007669"/>
    <property type="project" value="UniProtKB-KW"/>
</dbReference>
<gene>
    <name evidence="6" type="ORF">KDI_37880</name>
</gene>
<evidence type="ECO:0000256" key="1">
    <source>
        <dbReference type="ARBA" id="ARBA00004496"/>
    </source>
</evidence>
<dbReference type="InterPro" id="IPR010160">
    <property type="entry name" value="CRISPR-assoc_prot_Cmr5"/>
</dbReference>
<evidence type="ECO:0000256" key="5">
    <source>
        <dbReference type="ARBA" id="ARBA00030001"/>
    </source>
</evidence>
<evidence type="ECO:0000313" key="7">
    <source>
        <dbReference type="Proteomes" id="UP000322530"/>
    </source>
</evidence>
<comment type="caution">
    <text evidence="6">The sequence shown here is derived from an EMBL/GenBank/DDBJ whole genome shotgun (WGS) entry which is preliminary data.</text>
</comment>
<dbReference type="RefSeq" id="WP_149403117.1">
    <property type="nucleotide sequence ID" value="NZ_BIXY01000063.1"/>
</dbReference>
<keyword evidence="7" id="KW-1185">Reference proteome</keyword>
<protein>
    <recommendedName>
        <fullName evidence="5">CRISPR type III-B/RAMP module-associated protein Cmr5</fullName>
    </recommendedName>
</protein>
<keyword evidence="3" id="KW-0963">Cytoplasm</keyword>
<evidence type="ECO:0000256" key="4">
    <source>
        <dbReference type="ARBA" id="ARBA00023118"/>
    </source>
</evidence>
<dbReference type="EMBL" id="BIXY01000063">
    <property type="protein sequence ID" value="GCF10224.1"/>
    <property type="molecule type" value="Genomic_DNA"/>
</dbReference>
<evidence type="ECO:0000313" key="6">
    <source>
        <dbReference type="EMBL" id="GCF10224.1"/>
    </source>
</evidence>
<reference evidence="6 7" key="1">
    <citation type="submission" date="2019-01" db="EMBL/GenBank/DDBJ databases">
        <title>Draft genome sequence of Dictyobacter sp. Uno17.</title>
        <authorList>
            <person name="Wang C.M."/>
            <person name="Zheng Y."/>
            <person name="Sakai Y."/>
            <person name="Abe K."/>
            <person name="Yokota A."/>
            <person name="Yabe S."/>
        </authorList>
    </citation>
    <scope>NUCLEOTIDE SEQUENCE [LARGE SCALE GENOMIC DNA]</scope>
    <source>
        <strain evidence="6 7">Uno17</strain>
    </source>
</reference>
<dbReference type="GO" id="GO:0005737">
    <property type="term" value="C:cytoplasm"/>
    <property type="evidence" value="ECO:0007669"/>
    <property type="project" value="UniProtKB-SubCell"/>
</dbReference>
<comment type="similarity">
    <text evidence="2">Belongs to the CRISPR system Cmr5 family.</text>
</comment>
<keyword evidence="4" id="KW-0051">Antiviral defense</keyword>
<dbReference type="SUPFAM" id="SSF158568">
    <property type="entry name" value="AF1862-like"/>
    <property type="match status" value="1"/>
</dbReference>
<dbReference type="Pfam" id="PF09701">
    <property type="entry name" value="Cas_Cmr5"/>
    <property type="match status" value="1"/>
</dbReference>
<dbReference type="CDD" id="cd09749">
    <property type="entry name" value="Cmr5_III-B"/>
    <property type="match status" value="1"/>
</dbReference>
<dbReference type="AlphaFoldDB" id="A0A5A5TGZ1"/>
<name>A0A5A5TGZ1_9CHLR</name>
<comment type="subcellular location">
    <subcellularLocation>
        <location evidence="1">Cytoplasm</location>
    </subcellularLocation>
</comment>
<dbReference type="OrthoDB" id="32929at2"/>
<dbReference type="Gene3D" id="1.10.520.30">
    <property type="entry name" value="AF1862-like domain"/>
    <property type="match status" value="1"/>
</dbReference>
<sequence>MQTRDQRDAAHIYQQVLEISQKGDDNAKSYGVIAHKLPILIHSAGLVQALFFVASRKENKTMLDQFLKDLATAVGQKDGEQLLIAAQKADLIEYIYLTQRVLDALLWYKRFAQSLLDVDTSDSINEGEQAE</sequence>
<dbReference type="NCBIfam" id="TIGR01881">
    <property type="entry name" value="cas_Cmr5"/>
    <property type="match status" value="1"/>
</dbReference>
<proteinExistence type="inferred from homology"/>
<evidence type="ECO:0000256" key="3">
    <source>
        <dbReference type="ARBA" id="ARBA00022490"/>
    </source>
</evidence>
<organism evidence="6 7">
    <name type="scientific">Dictyobacter arantiisoli</name>
    <dbReference type="NCBI Taxonomy" id="2014874"/>
    <lineage>
        <taxon>Bacteria</taxon>
        <taxon>Bacillati</taxon>
        <taxon>Chloroflexota</taxon>
        <taxon>Ktedonobacteria</taxon>
        <taxon>Ktedonobacterales</taxon>
        <taxon>Dictyobacteraceae</taxon>
        <taxon>Dictyobacter</taxon>
    </lineage>
</organism>
<dbReference type="InterPro" id="IPR023101">
    <property type="entry name" value="AF1862-like_dom_sf"/>
</dbReference>
<dbReference type="Proteomes" id="UP000322530">
    <property type="component" value="Unassembled WGS sequence"/>
</dbReference>